<evidence type="ECO:0000259" key="2">
    <source>
        <dbReference type="Pfam" id="PF20251"/>
    </source>
</evidence>
<keyword evidence="4" id="KW-1185">Reference proteome</keyword>
<accession>A0A1V2A7P2</accession>
<evidence type="ECO:0000313" key="3">
    <source>
        <dbReference type="EMBL" id="OMP66967.1"/>
    </source>
</evidence>
<evidence type="ECO:0000313" key="4">
    <source>
        <dbReference type="Proteomes" id="UP000188613"/>
    </source>
</evidence>
<dbReference type="STRING" id="1714355.BTO28_09535"/>
<organism evidence="3 4">
    <name type="scientific">Domibacillus epiphyticus</name>
    <dbReference type="NCBI Taxonomy" id="1714355"/>
    <lineage>
        <taxon>Bacteria</taxon>
        <taxon>Bacillati</taxon>
        <taxon>Bacillota</taxon>
        <taxon>Bacilli</taxon>
        <taxon>Bacillales</taxon>
        <taxon>Bacillaceae</taxon>
        <taxon>Domibacillus</taxon>
    </lineage>
</organism>
<dbReference type="Pfam" id="PF20251">
    <property type="entry name" value="Big_14"/>
    <property type="match status" value="1"/>
</dbReference>
<comment type="caution">
    <text evidence="3">The sequence shown here is derived from an EMBL/GenBank/DDBJ whole genome shotgun (WGS) entry which is preliminary data.</text>
</comment>
<feature type="signal peptide" evidence="1">
    <location>
        <begin position="1"/>
        <end position="23"/>
    </location>
</feature>
<dbReference type="InterPro" id="IPR046878">
    <property type="entry name" value="Big_14"/>
</dbReference>
<evidence type="ECO:0000256" key="1">
    <source>
        <dbReference type="SAM" id="SignalP"/>
    </source>
</evidence>
<feature type="chain" id="PRO_5038697754" description="Bacterial Ig-like domain-containing protein" evidence="1">
    <location>
        <begin position="24"/>
        <end position="145"/>
    </location>
</feature>
<dbReference type="Proteomes" id="UP000188613">
    <property type="component" value="Unassembled WGS sequence"/>
</dbReference>
<feature type="domain" description="Bacterial Ig-like" evidence="2">
    <location>
        <begin position="41"/>
        <end position="134"/>
    </location>
</feature>
<dbReference type="EMBL" id="MSFI01000013">
    <property type="protein sequence ID" value="OMP66967.1"/>
    <property type="molecule type" value="Genomic_DNA"/>
</dbReference>
<dbReference type="AlphaFoldDB" id="A0A1V2A7P2"/>
<proteinExistence type="predicted"/>
<dbReference type="OrthoDB" id="9779098at2"/>
<gene>
    <name evidence="3" type="ORF">BTO28_09535</name>
</gene>
<sequence>MKYNNIVLFSTLFSILMIVSACQSTQNLSEKATQQEIPNTKNGVILTTEKEEYKLSTEEITIKIENKGTFDFESDISVSLQKKVDGIWYEIPHKEQGFSEVGIGIIPGETDTLEVKLDDYKYKFNPGEYRVVQDGLAAPFEITNS</sequence>
<protein>
    <recommendedName>
        <fullName evidence="2">Bacterial Ig-like domain-containing protein</fullName>
    </recommendedName>
</protein>
<dbReference type="RefSeq" id="WP_076765655.1">
    <property type="nucleotide sequence ID" value="NZ_MSFI01000013.1"/>
</dbReference>
<name>A0A1V2A7P2_9BACI</name>
<keyword evidence="1" id="KW-0732">Signal</keyword>
<dbReference type="PROSITE" id="PS51257">
    <property type="entry name" value="PROKAR_LIPOPROTEIN"/>
    <property type="match status" value="1"/>
</dbReference>
<reference evidence="3 4" key="1">
    <citation type="submission" date="2016-12" db="EMBL/GenBank/DDBJ databases">
        <title>Domibacillus sp. SAB 38T whole genome sequencing.</title>
        <authorList>
            <person name="Verma A."/>
            <person name="Ojha A.K."/>
            <person name="Krishnamurthi S."/>
        </authorList>
    </citation>
    <scope>NUCLEOTIDE SEQUENCE [LARGE SCALE GENOMIC DNA]</scope>
    <source>
        <strain evidence="3 4">SAB 38</strain>
    </source>
</reference>